<dbReference type="InterPro" id="IPR022527">
    <property type="entry name" value="Sucrose_phospho"/>
</dbReference>
<dbReference type="GO" id="GO:0009018">
    <property type="term" value="F:sucrose phosphorylase activity"/>
    <property type="evidence" value="ECO:0007669"/>
    <property type="project" value="UniProtKB-EC"/>
</dbReference>
<evidence type="ECO:0000259" key="4">
    <source>
        <dbReference type="SMART" id="SM00642"/>
    </source>
</evidence>
<organism evidence="5 6">
    <name type="scientific">Candidatus Enterocloster excrementipullorum</name>
    <dbReference type="NCBI Taxonomy" id="2838559"/>
    <lineage>
        <taxon>Bacteria</taxon>
        <taxon>Bacillati</taxon>
        <taxon>Bacillota</taxon>
        <taxon>Clostridia</taxon>
        <taxon>Lachnospirales</taxon>
        <taxon>Lachnospiraceae</taxon>
        <taxon>Enterocloster</taxon>
    </lineage>
</organism>
<accession>A0A9D2SI00</accession>
<evidence type="ECO:0000256" key="3">
    <source>
        <dbReference type="ARBA" id="ARBA00022679"/>
    </source>
</evidence>
<dbReference type="PANTHER" id="PTHR38784:SF1">
    <property type="entry name" value="SUCROSE PHOSPHORYLASE"/>
    <property type="match status" value="1"/>
</dbReference>
<dbReference type="EMBL" id="DWWT01000078">
    <property type="protein sequence ID" value="HJC07266.1"/>
    <property type="molecule type" value="Genomic_DNA"/>
</dbReference>
<dbReference type="GO" id="GO:0005975">
    <property type="term" value="P:carbohydrate metabolic process"/>
    <property type="evidence" value="ECO:0007669"/>
    <property type="project" value="InterPro"/>
</dbReference>
<comment type="similarity">
    <text evidence="1">Belongs to the glycosyl hydrolase 13 family. Sucrose phosphorylase subfamily.</text>
</comment>
<dbReference type="SUPFAM" id="SSF51445">
    <property type="entry name" value="(Trans)glycosidases"/>
    <property type="match status" value="1"/>
</dbReference>
<name>A0A9D2SI00_9FIRM</name>
<dbReference type="Gene3D" id="3.20.20.80">
    <property type="entry name" value="Glycosidases"/>
    <property type="match status" value="1"/>
</dbReference>
<comment type="caution">
    <text evidence="5">The sequence shown here is derived from an EMBL/GenBank/DDBJ whole genome shotgun (WGS) entry which is preliminary data.</text>
</comment>
<dbReference type="Proteomes" id="UP000823910">
    <property type="component" value="Unassembled WGS sequence"/>
</dbReference>
<evidence type="ECO:0000256" key="1">
    <source>
        <dbReference type="ARBA" id="ARBA00008452"/>
    </source>
</evidence>
<sequence>MERLSRMKINDGVILITYPDSLGGNLKGLHRCMERYFGKCFHGIHILPFFPSTGDRGFAPVRYDQVDPAFGTWEDIEALKKDWDIYCDMMVNHISTESREFKDYLMKGEKSPYREMFLDFEEFWGSDYKTSPEYQLLYRRKEADPYIQVKLGDGTVRKIWNTFRDTQVDIDVTKPVTKEYIRETIDGLLDHGISGIRLDAAGYVTKIKGTRCFCAEPQLWEFLEPLNAYFEKKGRLMFTEIHARWEMAKKLEEHGIWTYDFVLPFLVLHAVVTGEAERLVEWMKNSPRNQFTVLDTHDGIGVYDADGWVERGEAEETIRKVEGNLSYAYRELHPEKKKYWESYQLYGTYFSILEEDEKRYLCARAIQLFAPGIPMVYYEGLLAGKNDIDGLMKSSDHRDINRHNFPWEEIDEHMNRSVVKRLIKLLEFRNNCPAFQGQIQIQLKDRHSFLIERTWEDEAAVLECDLSTGDFHIRRMCRQKWEELSI</sequence>
<dbReference type="InterPro" id="IPR045857">
    <property type="entry name" value="O16G_dom_2"/>
</dbReference>
<reference evidence="5" key="2">
    <citation type="submission" date="2021-04" db="EMBL/GenBank/DDBJ databases">
        <authorList>
            <person name="Gilroy R."/>
        </authorList>
    </citation>
    <scope>NUCLEOTIDE SEQUENCE</scope>
    <source>
        <strain evidence="5">CHK180-15479</strain>
    </source>
</reference>
<dbReference type="AlphaFoldDB" id="A0A9D2SI00"/>
<gene>
    <name evidence="5" type="primary">gtfA</name>
    <name evidence="5" type="ORF">H9704_14170</name>
</gene>
<keyword evidence="2 5" id="KW-0328">Glycosyltransferase</keyword>
<protein>
    <submittedName>
        <fullName evidence="5">Sucrose phosphorylase</fullName>
        <ecNumber evidence="5">2.4.1.7</ecNumber>
    </submittedName>
</protein>
<dbReference type="PANTHER" id="PTHR38784">
    <property type="entry name" value="SUCROSE PHOSPHORYLASE"/>
    <property type="match status" value="1"/>
</dbReference>
<dbReference type="InterPro" id="IPR006047">
    <property type="entry name" value="GH13_cat_dom"/>
</dbReference>
<evidence type="ECO:0000313" key="5">
    <source>
        <dbReference type="EMBL" id="HJC07266.1"/>
    </source>
</evidence>
<dbReference type="Gene3D" id="3.90.400.10">
    <property type="entry name" value="Oligo-1,6-glucosidase, Domain 2"/>
    <property type="match status" value="1"/>
</dbReference>
<dbReference type="Pfam" id="PF00128">
    <property type="entry name" value="Alpha-amylase"/>
    <property type="match status" value="1"/>
</dbReference>
<keyword evidence="3 5" id="KW-0808">Transferase</keyword>
<proteinExistence type="inferred from homology"/>
<reference evidence="5" key="1">
    <citation type="journal article" date="2021" name="PeerJ">
        <title>Extensive microbial diversity within the chicken gut microbiome revealed by metagenomics and culture.</title>
        <authorList>
            <person name="Gilroy R."/>
            <person name="Ravi A."/>
            <person name="Getino M."/>
            <person name="Pursley I."/>
            <person name="Horton D.L."/>
            <person name="Alikhan N.F."/>
            <person name="Baker D."/>
            <person name="Gharbi K."/>
            <person name="Hall N."/>
            <person name="Watson M."/>
            <person name="Adriaenssens E.M."/>
            <person name="Foster-Nyarko E."/>
            <person name="Jarju S."/>
            <person name="Secka A."/>
            <person name="Antonio M."/>
            <person name="Oren A."/>
            <person name="Chaudhuri R.R."/>
            <person name="La Ragione R."/>
            <person name="Hildebrand F."/>
            <person name="Pallen M.J."/>
        </authorList>
    </citation>
    <scope>NUCLEOTIDE SEQUENCE</scope>
    <source>
        <strain evidence="5">CHK180-15479</strain>
    </source>
</reference>
<feature type="domain" description="Glycosyl hydrolase family 13 catalytic" evidence="4">
    <location>
        <begin position="12"/>
        <end position="429"/>
    </location>
</feature>
<dbReference type="NCBIfam" id="TIGR03852">
    <property type="entry name" value="sucrose_gtfA"/>
    <property type="match status" value="1"/>
</dbReference>
<dbReference type="EC" id="2.4.1.7" evidence="5"/>
<evidence type="ECO:0000313" key="6">
    <source>
        <dbReference type="Proteomes" id="UP000823910"/>
    </source>
</evidence>
<dbReference type="InterPro" id="IPR017853">
    <property type="entry name" value="GH"/>
</dbReference>
<dbReference type="SMART" id="SM00642">
    <property type="entry name" value="Aamy"/>
    <property type="match status" value="1"/>
</dbReference>
<evidence type="ECO:0000256" key="2">
    <source>
        <dbReference type="ARBA" id="ARBA00022676"/>
    </source>
</evidence>